<keyword evidence="2" id="KW-1185">Reference proteome</keyword>
<protein>
    <submittedName>
        <fullName evidence="1">2771_t:CDS:1</fullName>
    </submittedName>
</protein>
<gene>
    <name evidence="1" type="ORF">RPERSI_LOCUS11594</name>
</gene>
<evidence type="ECO:0000313" key="1">
    <source>
        <dbReference type="EMBL" id="CAG8724576.1"/>
    </source>
</evidence>
<dbReference type="EMBL" id="CAJVQC010023946">
    <property type="protein sequence ID" value="CAG8724576.1"/>
    <property type="molecule type" value="Genomic_DNA"/>
</dbReference>
<proteinExistence type="predicted"/>
<dbReference type="Proteomes" id="UP000789920">
    <property type="component" value="Unassembled WGS sequence"/>
</dbReference>
<comment type="caution">
    <text evidence="1">The sequence shown here is derived from an EMBL/GenBank/DDBJ whole genome shotgun (WGS) entry which is preliminary data.</text>
</comment>
<name>A0ACA9PVW8_9GLOM</name>
<organism evidence="1 2">
    <name type="scientific">Racocetra persica</name>
    <dbReference type="NCBI Taxonomy" id="160502"/>
    <lineage>
        <taxon>Eukaryota</taxon>
        <taxon>Fungi</taxon>
        <taxon>Fungi incertae sedis</taxon>
        <taxon>Mucoromycota</taxon>
        <taxon>Glomeromycotina</taxon>
        <taxon>Glomeromycetes</taxon>
        <taxon>Diversisporales</taxon>
        <taxon>Gigasporaceae</taxon>
        <taxon>Racocetra</taxon>
    </lineage>
</organism>
<sequence>SQPRAFMIDADPGLKSVVFEIYPDTYLLHCVWHIGFNIEKQLAKLLGDRYADFIKAFYQEQFTGQFAAWHKKTASYMTPSVPGQLFPNIYNILQKYMMPKILQLHTDQMNETVMYCSKRVSFENLYNLTLEVVDNGPIEFEYDFCQIWFDELLEGVDYFLVAEVWNVQSIEHNSHVGQNNTMLIEPPVQTAAKVIGRKQSIKGILLGLARKCVEEAQCNKQTIEQELNDDQIAKNNQDTESDQNTENDQDIRTIQLDVQDSFKYIGKGCPSKKRIKSAIEKPKKRICTLFCAS</sequence>
<evidence type="ECO:0000313" key="2">
    <source>
        <dbReference type="Proteomes" id="UP000789920"/>
    </source>
</evidence>
<feature type="non-terminal residue" evidence="1">
    <location>
        <position position="293"/>
    </location>
</feature>
<reference evidence="1" key="1">
    <citation type="submission" date="2021-06" db="EMBL/GenBank/DDBJ databases">
        <authorList>
            <person name="Kallberg Y."/>
            <person name="Tangrot J."/>
            <person name="Rosling A."/>
        </authorList>
    </citation>
    <scope>NUCLEOTIDE SEQUENCE</scope>
    <source>
        <strain evidence="1">MA461A</strain>
    </source>
</reference>
<feature type="non-terminal residue" evidence="1">
    <location>
        <position position="1"/>
    </location>
</feature>
<accession>A0ACA9PVW8</accession>